<evidence type="ECO:0000256" key="2">
    <source>
        <dbReference type="ARBA" id="ARBA00022448"/>
    </source>
</evidence>
<dbReference type="EMBL" id="JBBPBK010000015">
    <property type="protein sequence ID" value="KAK9269281.1"/>
    <property type="molecule type" value="Genomic_DNA"/>
</dbReference>
<dbReference type="Proteomes" id="UP001415857">
    <property type="component" value="Unassembled WGS sequence"/>
</dbReference>
<feature type="transmembrane region" description="Helical" evidence="8">
    <location>
        <begin position="124"/>
        <end position="142"/>
    </location>
</feature>
<reference evidence="10 11" key="1">
    <citation type="journal article" date="2024" name="Plant J.">
        <title>Genome sequences and population genomics reveal climatic adaptation and genomic divergence between two closely related sweetgum species.</title>
        <authorList>
            <person name="Xu W.Q."/>
            <person name="Ren C.Q."/>
            <person name="Zhang X.Y."/>
            <person name="Comes H.P."/>
            <person name="Liu X.H."/>
            <person name="Li Y.G."/>
            <person name="Kettle C.J."/>
            <person name="Jalonen R."/>
            <person name="Gaisberger H."/>
            <person name="Ma Y.Z."/>
            <person name="Qiu Y.X."/>
        </authorList>
    </citation>
    <scope>NUCLEOTIDE SEQUENCE [LARGE SCALE GENOMIC DNA]</scope>
    <source>
        <strain evidence="10">Hangzhou</strain>
    </source>
</reference>
<keyword evidence="4" id="KW-0029">Amino-acid transport</keyword>
<feature type="region of interest" description="Disordered" evidence="7">
    <location>
        <begin position="1"/>
        <end position="25"/>
    </location>
</feature>
<comment type="caution">
    <text evidence="10">The sequence shown here is derived from an EMBL/GenBank/DDBJ whole genome shotgun (WGS) entry which is preliminary data.</text>
</comment>
<gene>
    <name evidence="10" type="ORF">L1049_001051</name>
</gene>
<protein>
    <recommendedName>
        <fullName evidence="9">Amino acid transporter transmembrane domain-containing protein</fullName>
    </recommendedName>
</protein>
<sequence>MAVENFEPANASCDDDGRPMRTGNGRIKGSIGGMPATSTAHKLYSSFQALGDIAFAYPYSIILLEIQDTLKSTPPENKIMKKASVTAVSFTTFFYLGCGCFGYAAFGNHTPGNILSGFGFYEPYWLVDFANACIILHLVGGYQMSAMISNVHIFSSCPLQPKVIGCRGTEPTLEP</sequence>
<dbReference type="GO" id="GO:0016020">
    <property type="term" value="C:membrane"/>
    <property type="evidence" value="ECO:0007669"/>
    <property type="project" value="UniProtKB-SubCell"/>
</dbReference>
<evidence type="ECO:0000313" key="11">
    <source>
        <dbReference type="Proteomes" id="UP001415857"/>
    </source>
</evidence>
<dbReference type="PANTHER" id="PTHR48017">
    <property type="entry name" value="OS05G0424000 PROTEIN-RELATED"/>
    <property type="match status" value="1"/>
</dbReference>
<dbReference type="InterPro" id="IPR013057">
    <property type="entry name" value="AA_transpt_TM"/>
</dbReference>
<dbReference type="GO" id="GO:0006865">
    <property type="term" value="P:amino acid transport"/>
    <property type="evidence" value="ECO:0007669"/>
    <property type="project" value="UniProtKB-KW"/>
</dbReference>
<feature type="transmembrane region" description="Helical" evidence="8">
    <location>
        <begin position="85"/>
        <end position="104"/>
    </location>
</feature>
<keyword evidence="6 8" id="KW-0472">Membrane</keyword>
<evidence type="ECO:0000256" key="4">
    <source>
        <dbReference type="ARBA" id="ARBA00022970"/>
    </source>
</evidence>
<dbReference type="AlphaFoldDB" id="A0AAP0R846"/>
<comment type="subcellular location">
    <subcellularLocation>
        <location evidence="1">Membrane</location>
    </subcellularLocation>
</comment>
<dbReference type="Pfam" id="PF01490">
    <property type="entry name" value="Aa_trans"/>
    <property type="match status" value="1"/>
</dbReference>
<evidence type="ECO:0000256" key="1">
    <source>
        <dbReference type="ARBA" id="ARBA00004370"/>
    </source>
</evidence>
<keyword evidence="5 8" id="KW-1133">Transmembrane helix</keyword>
<keyword evidence="11" id="KW-1185">Reference proteome</keyword>
<name>A0AAP0R846_LIQFO</name>
<evidence type="ECO:0000256" key="7">
    <source>
        <dbReference type="SAM" id="MobiDB-lite"/>
    </source>
</evidence>
<evidence type="ECO:0000256" key="6">
    <source>
        <dbReference type="ARBA" id="ARBA00023136"/>
    </source>
</evidence>
<proteinExistence type="predicted"/>
<evidence type="ECO:0000256" key="3">
    <source>
        <dbReference type="ARBA" id="ARBA00022692"/>
    </source>
</evidence>
<evidence type="ECO:0000259" key="9">
    <source>
        <dbReference type="Pfam" id="PF01490"/>
    </source>
</evidence>
<keyword evidence="3 8" id="KW-0812">Transmembrane</keyword>
<evidence type="ECO:0000256" key="8">
    <source>
        <dbReference type="SAM" id="Phobius"/>
    </source>
</evidence>
<evidence type="ECO:0000256" key="5">
    <source>
        <dbReference type="ARBA" id="ARBA00022989"/>
    </source>
</evidence>
<keyword evidence="2" id="KW-0813">Transport</keyword>
<accession>A0AAP0R846</accession>
<organism evidence="10 11">
    <name type="scientific">Liquidambar formosana</name>
    <name type="common">Formosan gum</name>
    <dbReference type="NCBI Taxonomy" id="63359"/>
    <lineage>
        <taxon>Eukaryota</taxon>
        <taxon>Viridiplantae</taxon>
        <taxon>Streptophyta</taxon>
        <taxon>Embryophyta</taxon>
        <taxon>Tracheophyta</taxon>
        <taxon>Spermatophyta</taxon>
        <taxon>Magnoliopsida</taxon>
        <taxon>eudicotyledons</taxon>
        <taxon>Gunneridae</taxon>
        <taxon>Pentapetalae</taxon>
        <taxon>Saxifragales</taxon>
        <taxon>Altingiaceae</taxon>
        <taxon>Liquidambar</taxon>
    </lineage>
</organism>
<evidence type="ECO:0000313" key="10">
    <source>
        <dbReference type="EMBL" id="KAK9269281.1"/>
    </source>
</evidence>
<feature type="domain" description="Amino acid transporter transmembrane" evidence="9">
    <location>
        <begin position="36"/>
        <end position="147"/>
    </location>
</feature>